<dbReference type="STRING" id="1798381.A2721_00340"/>
<evidence type="ECO:0000313" key="2">
    <source>
        <dbReference type="Proteomes" id="UP000177871"/>
    </source>
</evidence>
<dbReference type="Proteomes" id="UP000177871">
    <property type="component" value="Unassembled WGS sequence"/>
</dbReference>
<dbReference type="AlphaFoldDB" id="A0A1F6A103"/>
<accession>A0A1F6A103</accession>
<gene>
    <name evidence="1" type="ORF">A2721_00340</name>
</gene>
<sequence length="137" mass="15207">MGKSKQQKELTLESAQRLHDSAERKFAIAAIEAGLEVKTGPSIRCKQPVEDKTGRKRKTVTQPDFTIVDPSDPKSPLHVEVTNGKCTSPSKQAQRRVVEQARVDNYVQLSGDAVEELASAETPQSKRTFLSKLFSRK</sequence>
<comment type="caution">
    <text evidence="1">The sequence shown here is derived from an EMBL/GenBank/DDBJ whole genome shotgun (WGS) entry which is preliminary data.</text>
</comment>
<reference evidence="1 2" key="1">
    <citation type="journal article" date="2016" name="Nat. Commun.">
        <title>Thousands of microbial genomes shed light on interconnected biogeochemical processes in an aquifer system.</title>
        <authorList>
            <person name="Anantharaman K."/>
            <person name="Brown C.T."/>
            <person name="Hug L.A."/>
            <person name="Sharon I."/>
            <person name="Castelle C.J."/>
            <person name="Probst A.J."/>
            <person name="Thomas B.C."/>
            <person name="Singh A."/>
            <person name="Wilkins M.J."/>
            <person name="Karaoz U."/>
            <person name="Brodie E.L."/>
            <person name="Williams K.H."/>
            <person name="Hubbard S.S."/>
            <person name="Banfield J.F."/>
        </authorList>
    </citation>
    <scope>NUCLEOTIDE SEQUENCE [LARGE SCALE GENOMIC DNA]</scope>
</reference>
<organism evidence="1 2">
    <name type="scientific">Candidatus Gottesmanbacteria bacterium RIFCSPHIGHO2_01_FULL_47_48</name>
    <dbReference type="NCBI Taxonomy" id="1798381"/>
    <lineage>
        <taxon>Bacteria</taxon>
        <taxon>Candidatus Gottesmaniibacteriota</taxon>
    </lineage>
</organism>
<dbReference type="EMBL" id="MFJK01000015">
    <property type="protein sequence ID" value="OGG18381.1"/>
    <property type="molecule type" value="Genomic_DNA"/>
</dbReference>
<name>A0A1F6A103_9BACT</name>
<protein>
    <submittedName>
        <fullName evidence="1">Uncharacterized protein</fullName>
    </submittedName>
</protein>
<evidence type="ECO:0000313" key="1">
    <source>
        <dbReference type="EMBL" id="OGG18381.1"/>
    </source>
</evidence>
<proteinExistence type="predicted"/>